<proteinExistence type="predicted"/>
<dbReference type="EMBL" id="KV417804">
    <property type="protein sequence ID" value="KZP06089.1"/>
    <property type="molecule type" value="Genomic_DNA"/>
</dbReference>
<gene>
    <name evidence="2" type="ORF">FIBSPDRAFT_876839</name>
</gene>
<feature type="signal peptide" evidence="1">
    <location>
        <begin position="1"/>
        <end position="20"/>
    </location>
</feature>
<keyword evidence="1" id="KW-0732">Signal</keyword>
<dbReference type="AlphaFoldDB" id="A0A167WH11"/>
<organism evidence="2 3">
    <name type="scientific">Athelia psychrophila</name>
    <dbReference type="NCBI Taxonomy" id="1759441"/>
    <lineage>
        <taxon>Eukaryota</taxon>
        <taxon>Fungi</taxon>
        <taxon>Dikarya</taxon>
        <taxon>Basidiomycota</taxon>
        <taxon>Agaricomycotina</taxon>
        <taxon>Agaricomycetes</taxon>
        <taxon>Agaricomycetidae</taxon>
        <taxon>Atheliales</taxon>
        <taxon>Atheliaceae</taxon>
        <taxon>Athelia</taxon>
    </lineage>
</organism>
<evidence type="ECO:0000313" key="2">
    <source>
        <dbReference type="EMBL" id="KZP06089.1"/>
    </source>
</evidence>
<evidence type="ECO:0000256" key="1">
    <source>
        <dbReference type="SAM" id="SignalP"/>
    </source>
</evidence>
<reference evidence="2 3" key="1">
    <citation type="journal article" date="2016" name="Mol. Biol. Evol.">
        <title>Comparative Genomics of Early-Diverging Mushroom-Forming Fungi Provides Insights into the Origins of Lignocellulose Decay Capabilities.</title>
        <authorList>
            <person name="Nagy L.G."/>
            <person name="Riley R."/>
            <person name="Tritt A."/>
            <person name="Adam C."/>
            <person name="Daum C."/>
            <person name="Floudas D."/>
            <person name="Sun H."/>
            <person name="Yadav J.S."/>
            <person name="Pangilinan J."/>
            <person name="Larsson K.H."/>
            <person name="Matsuura K."/>
            <person name="Barry K."/>
            <person name="Labutti K."/>
            <person name="Kuo R."/>
            <person name="Ohm R.A."/>
            <person name="Bhattacharya S.S."/>
            <person name="Shirouzu T."/>
            <person name="Yoshinaga Y."/>
            <person name="Martin F.M."/>
            <person name="Grigoriev I.V."/>
            <person name="Hibbett D.S."/>
        </authorList>
    </citation>
    <scope>NUCLEOTIDE SEQUENCE [LARGE SCALE GENOMIC DNA]</scope>
    <source>
        <strain evidence="2 3">CBS 109695</strain>
    </source>
</reference>
<accession>A0A167WH11</accession>
<evidence type="ECO:0000313" key="3">
    <source>
        <dbReference type="Proteomes" id="UP000076532"/>
    </source>
</evidence>
<protein>
    <submittedName>
        <fullName evidence="2">Uncharacterized protein</fullName>
    </submittedName>
</protein>
<sequence>MQLSKSTLFAALAFVAFAAAAPSTLEIRDTLDQCIGGGGDCSASGSVCCEDFACEETSDGTYQVCTLVHLSG</sequence>
<keyword evidence="3" id="KW-1185">Reference proteome</keyword>
<dbReference type="Proteomes" id="UP000076532">
    <property type="component" value="Unassembled WGS sequence"/>
</dbReference>
<name>A0A167WH11_9AGAM</name>
<feature type="chain" id="PRO_5007893941" evidence="1">
    <location>
        <begin position="21"/>
        <end position="72"/>
    </location>
</feature>